<gene>
    <name evidence="1" type="ORF">BpHYR1_012057</name>
</gene>
<organism evidence="1 2">
    <name type="scientific">Brachionus plicatilis</name>
    <name type="common">Marine rotifer</name>
    <name type="synonym">Brachionus muelleri</name>
    <dbReference type="NCBI Taxonomy" id="10195"/>
    <lineage>
        <taxon>Eukaryota</taxon>
        <taxon>Metazoa</taxon>
        <taxon>Spiralia</taxon>
        <taxon>Gnathifera</taxon>
        <taxon>Rotifera</taxon>
        <taxon>Eurotatoria</taxon>
        <taxon>Monogononta</taxon>
        <taxon>Pseudotrocha</taxon>
        <taxon>Ploima</taxon>
        <taxon>Brachionidae</taxon>
        <taxon>Brachionus</taxon>
    </lineage>
</organism>
<protein>
    <submittedName>
        <fullName evidence="1">Uncharacterized protein</fullName>
    </submittedName>
</protein>
<proteinExistence type="predicted"/>
<dbReference type="AlphaFoldDB" id="A0A3M7SVT8"/>
<sequence>MSEKIANFIRIKNNLSQAKDQERIIIKAQNFVLVAVLCTIALSLGPCQNLSTHHLLIVCRNKFNLTRHI</sequence>
<comment type="caution">
    <text evidence="1">The sequence shown here is derived from an EMBL/GenBank/DDBJ whole genome shotgun (WGS) entry which is preliminary data.</text>
</comment>
<reference evidence="1 2" key="1">
    <citation type="journal article" date="2018" name="Sci. Rep.">
        <title>Genomic signatures of local adaptation to the degree of environmental predictability in rotifers.</title>
        <authorList>
            <person name="Franch-Gras L."/>
            <person name="Hahn C."/>
            <person name="Garcia-Roger E.M."/>
            <person name="Carmona M.J."/>
            <person name="Serra M."/>
            <person name="Gomez A."/>
        </authorList>
    </citation>
    <scope>NUCLEOTIDE SEQUENCE [LARGE SCALE GENOMIC DNA]</scope>
    <source>
        <strain evidence="1">HYR1</strain>
    </source>
</reference>
<name>A0A3M7SVT8_BRAPC</name>
<keyword evidence="2" id="KW-1185">Reference proteome</keyword>
<dbReference type="EMBL" id="REGN01000705">
    <property type="protein sequence ID" value="RNA39767.1"/>
    <property type="molecule type" value="Genomic_DNA"/>
</dbReference>
<accession>A0A3M7SVT8</accession>
<dbReference type="Proteomes" id="UP000276133">
    <property type="component" value="Unassembled WGS sequence"/>
</dbReference>
<evidence type="ECO:0000313" key="1">
    <source>
        <dbReference type="EMBL" id="RNA39767.1"/>
    </source>
</evidence>
<evidence type="ECO:0000313" key="2">
    <source>
        <dbReference type="Proteomes" id="UP000276133"/>
    </source>
</evidence>